<dbReference type="RefSeq" id="WP_136561986.1">
    <property type="nucleotide sequence ID" value="NZ_STGW01000003.1"/>
</dbReference>
<dbReference type="PANTHER" id="PTHR11098">
    <property type="entry name" value="NICOTINATE PHOSPHORIBOSYLTRANSFERASE"/>
    <property type="match status" value="1"/>
</dbReference>
<evidence type="ECO:0000313" key="11">
    <source>
        <dbReference type="EMBL" id="THV15891.1"/>
    </source>
</evidence>
<evidence type="ECO:0000256" key="3">
    <source>
        <dbReference type="ARBA" id="ARBA00013236"/>
    </source>
</evidence>
<dbReference type="EC" id="6.3.4.21" evidence="3"/>
<dbReference type="InterPro" id="IPR006405">
    <property type="entry name" value="Nic_PRibTrfase_pncB"/>
</dbReference>
<feature type="domain" description="Isochorismatase-like" evidence="9">
    <location>
        <begin position="444"/>
        <end position="630"/>
    </location>
</feature>
<dbReference type="Gene3D" id="3.40.50.850">
    <property type="entry name" value="Isochorismatase-like"/>
    <property type="match status" value="1"/>
</dbReference>
<evidence type="ECO:0000256" key="1">
    <source>
        <dbReference type="ARBA" id="ARBA00004952"/>
    </source>
</evidence>
<comment type="pathway">
    <text evidence="1">Cofactor biosynthesis; NAD(+) biosynthesis; nicotinate D-ribonucleotide from nicotinate: step 1/1.</text>
</comment>
<dbReference type="GO" id="GO:0005829">
    <property type="term" value="C:cytosol"/>
    <property type="evidence" value="ECO:0007669"/>
    <property type="project" value="TreeGrafter"/>
</dbReference>
<keyword evidence="12" id="KW-1185">Reference proteome</keyword>
<keyword evidence="5 11" id="KW-0436">Ligase</keyword>
<dbReference type="GO" id="GO:0016757">
    <property type="term" value="F:glycosyltransferase activity"/>
    <property type="evidence" value="ECO:0007669"/>
    <property type="project" value="UniProtKB-KW"/>
</dbReference>
<evidence type="ECO:0000259" key="10">
    <source>
        <dbReference type="Pfam" id="PF17767"/>
    </source>
</evidence>
<sequence length="632" mass="65774">MDRTGLLTDRYELTMLDSFVRDGSAGRPAVFEAFARRLPEGRRYGMLAGLGRLLEAIEAFTFDAGDIAWLTEQGVVGDETAAWLRDFRFRGDVDGYREGDLYFPGSPVLTVTGTLGECVVLETLVLSILNHDTAIASAAVRMVDAAGDRPIIEMGGRRTHEEAAVATARAAWIAGFATTSNLAAGRRHGIPTAGTAAHAFTLAHATEADAFRSQVEALGVGTTLLVDTYDIAEGIRTAVEVAGTGLGAVRIDSGDLAEEAVKARALLDSLGATATRIVATSALDEFVIAALADAPIDGYGVGTRVATGSGHPTASMVYKLVAIADAPGAPLRPVAKKSKDKASVGGRKHPFREYDANGHLVAEYFVTGDAHPSPGSRPAQVPLVRGGRTVHHPTLTAVRTHAATSLATLPPEARTVAAGPPHLTTALREEPVMEPVIGNAAKRALIVVDVQNDFVEGGSLAVTGGREVAGRISRHLAEHAGDYAVVAASRDWHHAGDTNGGHFPEPGVDPDYVTTWPVHCVQGAPGSDYAPELDTGAVTHHVVKGMGVPAYSAFEGVTDADERLEDVLRAAGVTEVDVTGIATDHCVRATALDARAAGFEVTLLDGLHAGVAPETSAAALEELAAAGVAVPR</sequence>
<dbReference type="Proteomes" id="UP000307087">
    <property type="component" value="Unassembled WGS sequence"/>
</dbReference>
<evidence type="ECO:0000313" key="12">
    <source>
        <dbReference type="Proteomes" id="UP000307087"/>
    </source>
</evidence>
<organism evidence="11 12">
    <name type="scientific">Nocardioides caeni</name>
    <dbReference type="NCBI Taxonomy" id="574700"/>
    <lineage>
        <taxon>Bacteria</taxon>
        <taxon>Bacillati</taxon>
        <taxon>Actinomycetota</taxon>
        <taxon>Actinomycetes</taxon>
        <taxon>Propionibacteriales</taxon>
        <taxon>Nocardioidaceae</taxon>
        <taxon>Nocardioides</taxon>
    </lineage>
</organism>
<evidence type="ECO:0000256" key="4">
    <source>
        <dbReference type="ARBA" id="ARBA00022553"/>
    </source>
</evidence>
<evidence type="ECO:0000256" key="2">
    <source>
        <dbReference type="ARBA" id="ARBA00010897"/>
    </source>
</evidence>
<comment type="caution">
    <text evidence="11">The sequence shown here is derived from an EMBL/GenBank/DDBJ whole genome shotgun (WGS) entry which is preliminary data.</text>
</comment>
<evidence type="ECO:0000256" key="6">
    <source>
        <dbReference type="ARBA" id="ARBA00022642"/>
    </source>
</evidence>
<keyword evidence="6" id="KW-0662">Pyridine nucleotide biosynthesis</keyword>
<dbReference type="InterPro" id="IPR036380">
    <property type="entry name" value="Isochorismatase-like_sf"/>
</dbReference>
<dbReference type="Pfam" id="PF17767">
    <property type="entry name" value="NAPRTase_N"/>
    <property type="match status" value="1"/>
</dbReference>
<protein>
    <recommendedName>
        <fullName evidence="3">nicotinate phosphoribosyltransferase</fullName>
        <ecNumber evidence="3">6.3.4.21</ecNumber>
    </recommendedName>
</protein>
<keyword evidence="4" id="KW-0597">Phosphoprotein</keyword>
<dbReference type="Gene3D" id="3.20.140.10">
    <property type="entry name" value="nicotinate phosphoribosyltransferase"/>
    <property type="match status" value="1"/>
</dbReference>
<keyword evidence="7 11" id="KW-0808">Transferase</keyword>
<dbReference type="InterPro" id="IPR036068">
    <property type="entry name" value="Nicotinate_pribotase-like_C"/>
</dbReference>
<evidence type="ECO:0000256" key="8">
    <source>
        <dbReference type="ARBA" id="ARBA00048668"/>
    </source>
</evidence>
<dbReference type="SUPFAM" id="SSF51690">
    <property type="entry name" value="Nicotinate/Quinolinate PRTase C-terminal domain-like"/>
    <property type="match status" value="1"/>
</dbReference>
<accession>A0A4S8NI52</accession>
<dbReference type="InterPro" id="IPR013785">
    <property type="entry name" value="Aldolase_TIM"/>
</dbReference>
<gene>
    <name evidence="11" type="ORF">E9934_06025</name>
</gene>
<reference evidence="11 12" key="1">
    <citation type="journal article" date="2009" name="Int. J. Syst. Evol. Microbiol.">
        <title>Nocardioides caeni sp. nov., isolated from wastewater.</title>
        <authorList>
            <person name="Yoon J.H."/>
            <person name="Kang S.J."/>
            <person name="Park S."/>
            <person name="Kim W."/>
            <person name="Oh T.K."/>
        </authorList>
    </citation>
    <scope>NUCLEOTIDE SEQUENCE [LARGE SCALE GENOMIC DNA]</scope>
    <source>
        <strain evidence="11 12">DSM 23134</strain>
    </source>
</reference>
<dbReference type="GO" id="GO:0004516">
    <property type="term" value="F:nicotinate phosphoribosyltransferase activity"/>
    <property type="evidence" value="ECO:0007669"/>
    <property type="project" value="UniProtKB-EC"/>
</dbReference>
<dbReference type="EMBL" id="STGW01000003">
    <property type="protein sequence ID" value="THV15891.1"/>
    <property type="molecule type" value="Genomic_DNA"/>
</dbReference>
<dbReference type="AlphaFoldDB" id="A0A4S8NI52"/>
<feature type="domain" description="Nicotinate phosphoribosyltransferase N-terminal" evidence="10">
    <location>
        <begin position="6"/>
        <end position="130"/>
    </location>
</feature>
<dbReference type="NCBIfam" id="NF009131">
    <property type="entry name" value="PRK12484.1"/>
    <property type="match status" value="1"/>
</dbReference>
<dbReference type="InterPro" id="IPR007229">
    <property type="entry name" value="Nic_PRibTrfase-Fam"/>
</dbReference>
<evidence type="ECO:0000256" key="5">
    <source>
        <dbReference type="ARBA" id="ARBA00022598"/>
    </source>
</evidence>
<dbReference type="NCBIfam" id="NF006698">
    <property type="entry name" value="PRK09243.1-5"/>
    <property type="match status" value="1"/>
</dbReference>
<keyword evidence="11" id="KW-0328">Glycosyltransferase</keyword>
<dbReference type="Gene3D" id="3.20.20.70">
    <property type="entry name" value="Aldolase class I"/>
    <property type="match status" value="1"/>
</dbReference>
<dbReference type="NCBIfam" id="TIGR01513">
    <property type="entry name" value="NAPRTase_put"/>
    <property type="match status" value="1"/>
</dbReference>
<dbReference type="PANTHER" id="PTHR11098:SF8">
    <property type="entry name" value="NICOTINATE PHOSPHORIBOSYLTRANSFERASE PNCB1"/>
    <property type="match status" value="1"/>
</dbReference>
<dbReference type="SUPFAM" id="SSF52499">
    <property type="entry name" value="Isochorismatase-like hydrolases"/>
    <property type="match status" value="1"/>
</dbReference>
<dbReference type="UniPathway" id="UPA00253">
    <property type="reaction ID" value="UER00457"/>
</dbReference>
<comment type="catalytic activity">
    <reaction evidence="8">
        <text>5-phospho-alpha-D-ribose 1-diphosphate + nicotinate + ATP + H2O = nicotinate beta-D-ribonucleotide + ADP + phosphate + diphosphate</text>
        <dbReference type="Rhea" id="RHEA:36163"/>
        <dbReference type="ChEBI" id="CHEBI:15377"/>
        <dbReference type="ChEBI" id="CHEBI:30616"/>
        <dbReference type="ChEBI" id="CHEBI:32544"/>
        <dbReference type="ChEBI" id="CHEBI:33019"/>
        <dbReference type="ChEBI" id="CHEBI:43474"/>
        <dbReference type="ChEBI" id="CHEBI:57502"/>
        <dbReference type="ChEBI" id="CHEBI:58017"/>
        <dbReference type="ChEBI" id="CHEBI:456216"/>
        <dbReference type="EC" id="6.3.4.21"/>
    </reaction>
</comment>
<comment type="similarity">
    <text evidence="2">Belongs to the NAPRTase family.</text>
</comment>
<dbReference type="GO" id="GO:0034355">
    <property type="term" value="P:NAD+ biosynthetic process via the salvage pathway"/>
    <property type="evidence" value="ECO:0007669"/>
    <property type="project" value="TreeGrafter"/>
</dbReference>
<dbReference type="InterPro" id="IPR000868">
    <property type="entry name" value="Isochorismatase-like_dom"/>
</dbReference>
<name>A0A4S8NI52_9ACTN</name>
<evidence type="ECO:0000259" key="9">
    <source>
        <dbReference type="Pfam" id="PF00857"/>
    </source>
</evidence>
<proteinExistence type="inferred from homology"/>
<evidence type="ECO:0000256" key="7">
    <source>
        <dbReference type="ARBA" id="ARBA00022679"/>
    </source>
</evidence>
<dbReference type="CDD" id="cd01570">
    <property type="entry name" value="NAPRTase_A"/>
    <property type="match status" value="1"/>
</dbReference>
<dbReference type="Pfam" id="PF00857">
    <property type="entry name" value="Isochorismatase"/>
    <property type="match status" value="1"/>
</dbReference>
<dbReference type="InterPro" id="IPR040727">
    <property type="entry name" value="NAPRTase_N"/>
</dbReference>
<dbReference type="SUPFAM" id="SSF54675">
    <property type="entry name" value="Nicotinate/Quinolinate PRTase N-terminal domain-like"/>
    <property type="match status" value="1"/>
</dbReference>